<dbReference type="InterPro" id="IPR010730">
    <property type="entry name" value="HET"/>
</dbReference>
<dbReference type="OrthoDB" id="5135333at2759"/>
<dbReference type="STRING" id="1230097.A0A423XJE4"/>
<evidence type="ECO:0000313" key="3">
    <source>
        <dbReference type="Proteomes" id="UP000285146"/>
    </source>
</evidence>
<feature type="domain" description="Heterokaryon incompatibility" evidence="1">
    <location>
        <begin position="2"/>
        <end position="139"/>
    </location>
</feature>
<keyword evidence="3" id="KW-1185">Reference proteome</keyword>
<organism evidence="2 3">
    <name type="scientific">Cytospora leucostoma</name>
    <dbReference type="NCBI Taxonomy" id="1230097"/>
    <lineage>
        <taxon>Eukaryota</taxon>
        <taxon>Fungi</taxon>
        <taxon>Dikarya</taxon>
        <taxon>Ascomycota</taxon>
        <taxon>Pezizomycotina</taxon>
        <taxon>Sordariomycetes</taxon>
        <taxon>Sordariomycetidae</taxon>
        <taxon>Diaporthales</taxon>
        <taxon>Cytosporaceae</taxon>
        <taxon>Cytospora</taxon>
    </lineage>
</organism>
<dbReference type="InParanoid" id="A0A423XJE4"/>
<dbReference type="AlphaFoldDB" id="A0A423XJE4"/>
<dbReference type="Pfam" id="PF06985">
    <property type="entry name" value="HET"/>
    <property type="match status" value="1"/>
</dbReference>
<dbReference type="PANTHER" id="PTHR33112">
    <property type="entry name" value="DOMAIN PROTEIN, PUTATIVE-RELATED"/>
    <property type="match status" value="1"/>
</dbReference>
<name>A0A423XJE4_9PEZI</name>
<evidence type="ECO:0000259" key="1">
    <source>
        <dbReference type="Pfam" id="PF06985"/>
    </source>
</evidence>
<dbReference type="Proteomes" id="UP000285146">
    <property type="component" value="Unassembled WGS sequence"/>
</dbReference>
<gene>
    <name evidence="2" type="ORF">VPNG_02699</name>
</gene>
<proteinExistence type="predicted"/>
<protein>
    <recommendedName>
        <fullName evidence="1">Heterokaryon incompatibility domain-containing protein</fullName>
    </recommendedName>
</protein>
<evidence type="ECO:0000313" key="2">
    <source>
        <dbReference type="EMBL" id="ROW16457.1"/>
    </source>
</evidence>
<dbReference type="EMBL" id="LKEB01000005">
    <property type="protein sequence ID" value="ROW16457.1"/>
    <property type="molecule type" value="Genomic_DNA"/>
</dbReference>
<sequence>MELPRTIKGAMHIARKLDIEYLCWVDALCVRQGQDERDKADRAYHLSGMGAIYRQALVTIVAASGEDANAGLSGIRRGSRRKQQVVEVIPRDEGNKLGMALVATCDSPPVWTGWNKDFSSTDSELDSSHWNTRGWTFQESALSRRCLAKQVLWVCDGAVFCEKSQYEHPAIFQKSDLDTPLRLEPSQDLTGHCLGRPSMGH</sequence>
<reference evidence="2 3" key="1">
    <citation type="submission" date="2015-09" db="EMBL/GenBank/DDBJ databases">
        <title>Host preference determinants of Valsa canker pathogens revealed by comparative genomics.</title>
        <authorList>
            <person name="Yin Z."/>
            <person name="Huang L."/>
        </authorList>
    </citation>
    <scope>NUCLEOTIDE SEQUENCE [LARGE SCALE GENOMIC DNA]</scope>
    <source>
        <strain evidence="2 3">SXYLt</strain>
    </source>
</reference>
<accession>A0A423XJE4</accession>
<comment type="caution">
    <text evidence="2">The sequence shown here is derived from an EMBL/GenBank/DDBJ whole genome shotgun (WGS) entry which is preliminary data.</text>
</comment>
<dbReference type="PANTHER" id="PTHR33112:SF16">
    <property type="entry name" value="HETEROKARYON INCOMPATIBILITY DOMAIN-CONTAINING PROTEIN"/>
    <property type="match status" value="1"/>
</dbReference>